<reference evidence="1" key="1">
    <citation type="submission" date="2021-06" db="EMBL/GenBank/DDBJ databases">
        <authorList>
            <person name="Kallberg Y."/>
            <person name="Tangrot J."/>
            <person name="Rosling A."/>
        </authorList>
    </citation>
    <scope>NUCLEOTIDE SEQUENCE</scope>
    <source>
        <strain evidence="1">AU212A</strain>
    </source>
</reference>
<comment type="caution">
    <text evidence="1">The sequence shown here is derived from an EMBL/GenBank/DDBJ whole genome shotgun (WGS) entry which is preliminary data.</text>
</comment>
<keyword evidence="2" id="KW-1185">Reference proteome</keyword>
<sequence>ADNTAGHSTTSATKTSFLSYSSIVRGHTSKNSELFNLLQQEETDDWLMDIDNAIQAKVKD</sequence>
<accession>A0ACA9PTT3</accession>
<organism evidence="1 2">
    <name type="scientific">Scutellospora calospora</name>
    <dbReference type="NCBI Taxonomy" id="85575"/>
    <lineage>
        <taxon>Eukaryota</taxon>
        <taxon>Fungi</taxon>
        <taxon>Fungi incertae sedis</taxon>
        <taxon>Mucoromycota</taxon>
        <taxon>Glomeromycotina</taxon>
        <taxon>Glomeromycetes</taxon>
        <taxon>Diversisporales</taxon>
        <taxon>Gigasporaceae</taxon>
        <taxon>Scutellospora</taxon>
    </lineage>
</organism>
<proteinExistence type="predicted"/>
<name>A0ACA9PTT3_9GLOM</name>
<gene>
    <name evidence="1" type="ORF">SCALOS_LOCUS11304</name>
</gene>
<evidence type="ECO:0000313" key="2">
    <source>
        <dbReference type="Proteomes" id="UP000789860"/>
    </source>
</evidence>
<dbReference type="EMBL" id="CAJVPM010048153">
    <property type="protein sequence ID" value="CAG8722370.1"/>
    <property type="molecule type" value="Genomic_DNA"/>
</dbReference>
<feature type="non-terminal residue" evidence="1">
    <location>
        <position position="1"/>
    </location>
</feature>
<dbReference type="Proteomes" id="UP000789860">
    <property type="component" value="Unassembled WGS sequence"/>
</dbReference>
<protein>
    <submittedName>
        <fullName evidence="1">3808_t:CDS:1</fullName>
    </submittedName>
</protein>
<feature type="non-terminal residue" evidence="1">
    <location>
        <position position="60"/>
    </location>
</feature>
<evidence type="ECO:0000313" key="1">
    <source>
        <dbReference type="EMBL" id="CAG8722370.1"/>
    </source>
</evidence>